<feature type="region of interest" description="Disordered" evidence="1">
    <location>
        <begin position="138"/>
        <end position="160"/>
    </location>
</feature>
<dbReference type="PANTHER" id="PTHR21780">
    <property type="entry name" value="TRANSMEMBRANE PROTEIN 209"/>
    <property type="match status" value="1"/>
</dbReference>
<feature type="compositionally biased region" description="Low complexity" evidence="1">
    <location>
        <begin position="831"/>
        <end position="843"/>
    </location>
</feature>
<feature type="compositionally biased region" description="Polar residues" evidence="1">
    <location>
        <begin position="168"/>
        <end position="186"/>
    </location>
</feature>
<feature type="compositionally biased region" description="Polar residues" evidence="1">
    <location>
        <begin position="138"/>
        <end position="148"/>
    </location>
</feature>
<feature type="compositionally biased region" description="Polar residues" evidence="1">
    <location>
        <begin position="322"/>
        <end position="342"/>
    </location>
</feature>
<feature type="region of interest" description="Disordered" evidence="1">
    <location>
        <begin position="618"/>
        <end position="640"/>
    </location>
</feature>
<dbReference type="PANTHER" id="PTHR21780:SF0">
    <property type="entry name" value="TRANSMEMBRANE PROTEIN 209"/>
    <property type="match status" value="1"/>
</dbReference>
<feature type="compositionally biased region" description="Low complexity" evidence="1">
    <location>
        <begin position="149"/>
        <end position="160"/>
    </location>
</feature>
<keyword evidence="4" id="KW-1185">Reference proteome</keyword>
<feature type="region of interest" description="Disordered" evidence="1">
    <location>
        <begin position="781"/>
        <end position="817"/>
    </location>
</feature>
<feature type="region of interest" description="Disordered" evidence="1">
    <location>
        <begin position="167"/>
        <end position="186"/>
    </location>
</feature>
<feature type="compositionally biased region" description="Polar residues" evidence="1">
    <location>
        <begin position="200"/>
        <end position="216"/>
    </location>
</feature>
<feature type="compositionally biased region" description="Gly residues" evidence="1">
    <location>
        <begin position="847"/>
        <end position="862"/>
    </location>
</feature>
<sequence length="886" mass="92286">MSLAGERQTLSAAKRPPKPATQTPQKPAAAPFRGVYESNAMRALDKARVQQSATRFDGTRLVWNAALLGVVAAVWRGRYLESILPSEFGLVSWALMPFLGIAVLNIAIIAWNFFRSSDAAQLDKVPLTPREKVLMGLDTSTKLPPTNATPTSTPKYTPSKSFFRPSVGTINSSSKPSGSLFATSTPLSRASQSATASSTPFGNTSNQQSQFVSPTSGVPAGVASSVTPMFVSASPLASHLLATSPSIRDSPPIRDKTMLQRLINESMSPSPSPLQQVSSQQFNPPSSSPFYSSPSLGHHFSSPSAMPHATSAAAATLHTMPISNSGKFQPATPSKPNTASSKQPHDRVEGGFVIKAPSAVVSSLAIDNGVLDRWGEGMRWWMSGKVVKAIASRVEAWEESAAKEGMDHLGVSAEGAVWNTAAWGVCNPVAASAAGNAAGGLMGSSGFGSSAGGLFAPKSTSGFGGFGQTQQKQSMFGASTSSFGGFGGGSLGGSLQTQQNQAKPTTLLEFQQRFGQTPLCQERLKIEQYLNIPDYNCRPYILERIQALSKSGGLASYNWNVASSSSSAGSNLFGSSLSSVMEFFTSSQTSFDRSTSSNRMGQSVNSMSSSFNLGPGASSNFPGSSTHSTGGQADKSTFSASVSTSGGAGVSSKLQSAAQTKVPSDAQILVHLVCTFFDEQMGWGPKRGFTSKYFVSIEGKPDPSVSIQILEKTRSPVPHYNLFYRNRIYEVYPKRNNVFHMFSIFAYIVSTTAGGYLGLLNLGGKSVGMVTETGILDGPARSAFLEEEEERRRKSREGRVSSSSSLSLSSSGDVAGDEAKENLNASVTAGTATGTTAPAATSSLFGTPGGATGVSGSSGGGGGLSFGFGSSASVGAASSGGGKRKN</sequence>
<feature type="transmembrane region" description="Helical" evidence="2">
    <location>
        <begin position="61"/>
        <end position="78"/>
    </location>
</feature>
<evidence type="ECO:0000313" key="3">
    <source>
        <dbReference type="EMBL" id="TPX55668.1"/>
    </source>
</evidence>
<feature type="compositionally biased region" description="Polar residues" evidence="1">
    <location>
        <begin position="598"/>
        <end position="609"/>
    </location>
</feature>
<dbReference type="OrthoDB" id="509821at2759"/>
<dbReference type="GO" id="GO:0016020">
    <property type="term" value="C:membrane"/>
    <property type="evidence" value="ECO:0007669"/>
    <property type="project" value="TreeGrafter"/>
</dbReference>
<reference evidence="3 4" key="1">
    <citation type="journal article" date="2019" name="Sci. Rep.">
        <title>Comparative genomics of chytrid fungi reveal insights into the obligate biotrophic and pathogenic lifestyle of Synchytrium endobioticum.</title>
        <authorList>
            <person name="van de Vossenberg B.T.L.H."/>
            <person name="Warris S."/>
            <person name="Nguyen H.D.T."/>
            <person name="van Gent-Pelzer M.P.E."/>
            <person name="Joly D.L."/>
            <person name="van de Geest H.C."/>
            <person name="Bonants P.J.M."/>
            <person name="Smith D.S."/>
            <person name="Levesque C.A."/>
            <person name="van der Lee T.A.J."/>
        </authorList>
    </citation>
    <scope>NUCLEOTIDE SEQUENCE [LARGE SCALE GENOMIC DNA]</scope>
    <source>
        <strain evidence="3 4">CBS 675.73</strain>
    </source>
</reference>
<evidence type="ECO:0000313" key="4">
    <source>
        <dbReference type="Proteomes" id="UP000320333"/>
    </source>
</evidence>
<proteinExistence type="predicted"/>
<dbReference type="Proteomes" id="UP000320333">
    <property type="component" value="Unassembled WGS sequence"/>
</dbReference>
<name>A0A507DXI2_9FUNG</name>
<keyword evidence="2" id="KW-0472">Membrane</keyword>
<dbReference type="EMBL" id="QEAP01000837">
    <property type="protein sequence ID" value="TPX55668.1"/>
    <property type="molecule type" value="Genomic_DNA"/>
</dbReference>
<comment type="caution">
    <text evidence="3">The sequence shown here is derived from an EMBL/GenBank/DDBJ whole genome shotgun (WGS) entry which is preliminary data.</text>
</comment>
<feature type="compositionally biased region" description="Polar residues" evidence="1">
    <location>
        <begin position="618"/>
        <end position="635"/>
    </location>
</feature>
<feature type="region of interest" description="Disordered" evidence="1">
    <location>
        <begin position="191"/>
        <end position="218"/>
    </location>
</feature>
<dbReference type="Pfam" id="PF09786">
    <property type="entry name" value="CytochromB561_N"/>
    <property type="match status" value="2"/>
</dbReference>
<organism evidence="3 4">
    <name type="scientific">Chytriomyces confervae</name>
    <dbReference type="NCBI Taxonomy" id="246404"/>
    <lineage>
        <taxon>Eukaryota</taxon>
        <taxon>Fungi</taxon>
        <taxon>Fungi incertae sedis</taxon>
        <taxon>Chytridiomycota</taxon>
        <taxon>Chytridiomycota incertae sedis</taxon>
        <taxon>Chytridiomycetes</taxon>
        <taxon>Chytridiales</taxon>
        <taxon>Chytriomycetaceae</taxon>
        <taxon>Chytriomyces</taxon>
    </lineage>
</organism>
<feature type="compositionally biased region" description="Low complexity" evidence="1">
    <location>
        <begin position="20"/>
        <end position="29"/>
    </location>
</feature>
<dbReference type="STRING" id="246404.A0A507DXI2"/>
<gene>
    <name evidence="3" type="ORF">CcCBS67573_g09438</name>
</gene>
<feature type="transmembrane region" description="Helical" evidence="2">
    <location>
        <begin position="738"/>
        <end position="759"/>
    </location>
</feature>
<feature type="transmembrane region" description="Helical" evidence="2">
    <location>
        <begin position="90"/>
        <end position="114"/>
    </location>
</feature>
<evidence type="ECO:0000256" key="2">
    <source>
        <dbReference type="SAM" id="Phobius"/>
    </source>
</evidence>
<dbReference type="InterPro" id="IPR019176">
    <property type="entry name" value="Cytochrome_B561-rel"/>
</dbReference>
<keyword evidence="2" id="KW-0812">Transmembrane</keyword>
<evidence type="ECO:0000256" key="1">
    <source>
        <dbReference type="SAM" id="MobiDB-lite"/>
    </source>
</evidence>
<feature type="region of interest" description="Disordered" evidence="1">
    <location>
        <begin position="590"/>
        <end position="609"/>
    </location>
</feature>
<feature type="region of interest" description="Disordered" evidence="1">
    <location>
        <begin position="322"/>
        <end position="346"/>
    </location>
</feature>
<feature type="compositionally biased region" description="Low complexity" evidence="1">
    <location>
        <begin position="800"/>
        <end position="811"/>
    </location>
</feature>
<feature type="region of interest" description="Disordered" evidence="1">
    <location>
        <begin position="266"/>
        <end position="307"/>
    </location>
</feature>
<dbReference type="AlphaFoldDB" id="A0A507DXI2"/>
<keyword evidence="2" id="KW-1133">Transmembrane helix</keyword>
<feature type="region of interest" description="Disordered" evidence="1">
    <location>
        <begin position="831"/>
        <end position="862"/>
    </location>
</feature>
<protein>
    <submittedName>
        <fullName evidence="3">Uncharacterized protein</fullName>
    </submittedName>
</protein>
<feature type="region of interest" description="Disordered" evidence="1">
    <location>
        <begin position="1"/>
        <end position="29"/>
    </location>
</feature>
<accession>A0A507DXI2</accession>